<sequence length="259" mass="29760">MSAIECLPKELIWSIIEYAPETVHHLRLASQTLCRRVNEYANFRSSDRSIDQPDEEVLIRGDYTQGLGEIHIRILIHVRMTGLFELRLKHRNLALYASRTTGRSQWSYTSRIQYDCNASQLSEYSFILSESALLEALGQCIGSRISFVRALYFRWPLQFKSLSYLFRGITITKYVVGIDSISQEIGIHILDLVKSCNIERFGISLCNVFISDPVQYLLELSSLVRSLYIMQEPVDRIVVASKYFFGVKDANWGKIASAR</sequence>
<proteinExistence type="predicted"/>
<accession>A0A2A6C0U2</accession>
<keyword evidence="2" id="KW-1185">Reference proteome</keyword>
<dbReference type="Proteomes" id="UP000005239">
    <property type="component" value="Unassembled WGS sequence"/>
</dbReference>
<dbReference type="EnsemblMetazoa" id="PPA42082.1">
    <property type="protein sequence ID" value="PPA42082.1"/>
    <property type="gene ID" value="WBGene00280451"/>
</dbReference>
<name>A0A2A6C0U2_PRIPA</name>
<dbReference type="AlphaFoldDB" id="A0A2A6C0U2"/>
<reference evidence="1" key="2">
    <citation type="submission" date="2022-06" db="UniProtKB">
        <authorList>
            <consortium name="EnsemblMetazoa"/>
        </authorList>
    </citation>
    <scope>IDENTIFICATION</scope>
    <source>
        <strain evidence="1">PS312</strain>
    </source>
</reference>
<organism evidence="1 2">
    <name type="scientific">Pristionchus pacificus</name>
    <name type="common">Parasitic nematode worm</name>
    <dbReference type="NCBI Taxonomy" id="54126"/>
    <lineage>
        <taxon>Eukaryota</taxon>
        <taxon>Metazoa</taxon>
        <taxon>Ecdysozoa</taxon>
        <taxon>Nematoda</taxon>
        <taxon>Chromadorea</taxon>
        <taxon>Rhabditida</taxon>
        <taxon>Rhabditina</taxon>
        <taxon>Diplogasteromorpha</taxon>
        <taxon>Diplogasteroidea</taxon>
        <taxon>Neodiplogasteridae</taxon>
        <taxon>Pristionchus</taxon>
    </lineage>
</organism>
<reference evidence="2" key="1">
    <citation type="journal article" date="2008" name="Nat. Genet.">
        <title>The Pristionchus pacificus genome provides a unique perspective on nematode lifestyle and parasitism.</title>
        <authorList>
            <person name="Dieterich C."/>
            <person name="Clifton S.W."/>
            <person name="Schuster L.N."/>
            <person name="Chinwalla A."/>
            <person name="Delehaunty K."/>
            <person name="Dinkelacker I."/>
            <person name="Fulton L."/>
            <person name="Fulton R."/>
            <person name="Godfrey J."/>
            <person name="Minx P."/>
            <person name="Mitreva M."/>
            <person name="Roeseler W."/>
            <person name="Tian H."/>
            <person name="Witte H."/>
            <person name="Yang S.P."/>
            <person name="Wilson R.K."/>
            <person name="Sommer R.J."/>
        </authorList>
    </citation>
    <scope>NUCLEOTIDE SEQUENCE [LARGE SCALE GENOMIC DNA]</scope>
    <source>
        <strain evidence="2">PS312</strain>
    </source>
</reference>
<evidence type="ECO:0000313" key="1">
    <source>
        <dbReference type="EnsemblMetazoa" id="PPA42082.1"/>
    </source>
</evidence>
<accession>A0A8R1YWF4</accession>
<evidence type="ECO:0000313" key="2">
    <source>
        <dbReference type="Proteomes" id="UP000005239"/>
    </source>
</evidence>
<gene>
    <name evidence="1" type="primary">WBGene00280451</name>
</gene>
<protein>
    <submittedName>
        <fullName evidence="1">Uncharacterized protein</fullName>
    </submittedName>
</protein>